<dbReference type="EC" id="2.7.13.3" evidence="2"/>
<evidence type="ECO:0000256" key="7">
    <source>
        <dbReference type="ARBA" id="ARBA00022840"/>
    </source>
</evidence>
<evidence type="ECO:0000259" key="13">
    <source>
        <dbReference type="Pfam" id="PF23539"/>
    </source>
</evidence>
<feature type="transmembrane region" description="Helical" evidence="10">
    <location>
        <begin position="602"/>
        <end position="624"/>
    </location>
</feature>
<reference evidence="14 15" key="2">
    <citation type="submission" date="2018-03" db="EMBL/GenBank/DDBJ databases">
        <title>The comparative genomics of Bifidobacterium callitrichos reflects dietary carbohydrate utilization within the common marmoset gut.</title>
        <authorList>
            <person name="Rani A."/>
        </authorList>
    </citation>
    <scope>NUCLEOTIDE SEQUENCE [LARGE SCALE GENOMIC DNA]</scope>
    <source>
        <strain evidence="14 15">UMA51805</strain>
    </source>
</reference>
<keyword evidence="10" id="KW-0812">Transmembrane</keyword>
<evidence type="ECO:0000256" key="10">
    <source>
        <dbReference type="SAM" id="Phobius"/>
    </source>
</evidence>
<dbReference type="InterPro" id="IPR055558">
    <property type="entry name" value="DUF7134"/>
</dbReference>
<protein>
    <recommendedName>
        <fullName evidence="2">histidine kinase</fullName>
        <ecNumber evidence="2">2.7.13.3</ecNumber>
    </recommendedName>
</protein>
<feature type="transmembrane region" description="Helical" evidence="10">
    <location>
        <begin position="174"/>
        <end position="195"/>
    </location>
</feature>
<dbReference type="PANTHER" id="PTHR24421">
    <property type="entry name" value="NITRATE/NITRITE SENSOR PROTEIN NARX-RELATED"/>
    <property type="match status" value="1"/>
</dbReference>
<dbReference type="AlphaFoldDB" id="A0A2T3GC83"/>
<evidence type="ECO:0000313" key="14">
    <source>
        <dbReference type="EMBL" id="PST47096.1"/>
    </source>
</evidence>
<dbReference type="SUPFAM" id="SSF55874">
    <property type="entry name" value="ATPase domain of HSP90 chaperone/DNA topoisomerase II/histidine kinase"/>
    <property type="match status" value="1"/>
</dbReference>
<sequence length="879" mass="94375">MRLPFVRPTAPGSGACVRVQVNSTRLFMVRGHLIPWHDGRRTPHALALDVMNGWMERLAEWKRGHVLAVDILLAALLTGLCFPLSGSTDTSTTPGLLFATDADALYLWASLTVIPLAMRRWRPEAAAWLFVALCAAHLVLGPATSYSDFYALLMLYSVLVHGSPGHAPRFIVTAFIMGAVASVVWSLAFNLGPLFGGATLTDVLGLDLTPVWPPSCRSSTSGVFGGDSGGCVEDIGADAGLLMIAVSVCLVSAIIMAFWRRSRLATLRAMRERNESIAAREDEERRIAALAERARIARDMHDVVAHTLSTIIVQSDGGRYAGARDIAVAKRTMSTIRHEALIAQRDMHRLFEVFGGPADEGYARIGDLCDGVPPVDRRVEGDARPDRFSPDADVAVFRLVQESLSNVRKHAGPDARVTIVEMWGPDEFRIVIHDDGLGARAALDGHRAGYGLLGMRERVAAVGGDVESGPADSGGFTVSARIPLSSVAASHGESSVRSDESSLPVGSVGSVASLSGSFGWVASVLSGLSARWRSWRAGRSIVDSDADDVPDGGVSRSNWIGYLAWWTGRHYLFMDVLSAAILTWLLYPAMFDESGLAGVSSVAQPVGRAIAMVLTAVMLTPFALRRRFPERSALAMAVLCALALLWLTSIPVVGVFALSSVHAAVLYGRDGAWRWVLVATAVDSWLFGVRMMAGREGIGPLVGLVRSGLPDTNSSWVLLTGSLPIGMLMMLLCLASMAMAAWRRSSGSDMLVLRQREEALRAEEERQRVLAANMERERIGAAMRSEVASTLDAVIAKADEGLVMLDESPQPSAERIAGSFAGIGAQGREALAHMRRLLTVLRETGFSDGTSASRRQDRHAAPLSPAAPLDEQMRSRSAG</sequence>
<dbReference type="Pfam" id="PF23539">
    <property type="entry name" value="DUF7134"/>
    <property type="match status" value="2"/>
</dbReference>
<keyword evidence="7" id="KW-0067">ATP-binding</keyword>
<comment type="caution">
    <text evidence="14">The sequence shown here is derived from an EMBL/GenBank/DDBJ whole genome shotgun (WGS) entry which is preliminary data.</text>
</comment>
<keyword evidence="15" id="KW-1185">Reference proteome</keyword>
<dbReference type="InterPro" id="IPR011712">
    <property type="entry name" value="Sig_transdc_His_kin_sub3_dim/P"/>
</dbReference>
<organism evidence="14 15">
    <name type="scientific">Bifidobacterium callitrichos</name>
    <dbReference type="NCBI Taxonomy" id="762209"/>
    <lineage>
        <taxon>Bacteria</taxon>
        <taxon>Bacillati</taxon>
        <taxon>Actinomycetota</taxon>
        <taxon>Actinomycetes</taxon>
        <taxon>Bifidobacteriales</taxon>
        <taxon>Bifidobacteriaceae</taxon>
        <taxon>Bifidobacterium</taxon>
    </lineage>
</organism>
<evidence type="ECO:0000256" key="9">
    <source>
        <dbReference type="SAM" id="MobiDB-lite"/>
    </source>
</evidence>
<name>A0A2T3GC83_9BIFI</name>
<evidence type="ECO:0000313" key="15">
    <source>
        <dbReference type="Proteomes" id="UP000240228"/>
    </source>
</evidence>
<dbReference type="Gene3D" id="3.30.565.10">
    <property type="entry name" value="Histidine kinase-like ATPase, C-terminal domain"/>
    <property type="match status" value="1"/>
</dbReference>
<dbReference type="GO" id="GO:0000155">
    <property type="term" value="F:phosphorelay sensor kinase activity"/>
    <property type="evidence" value="ECO:0007669"/>
    <property type="project" value="InterPro"/>
</dbReference>
<keyword evidence="6 14" id="KW-0418">Kinase</keyword>
<feature type="domain" description="Histidine kinase/HSP90-like ATPase" evidence="11">
    <location>
        <begin position="395"/>
        <end position="485"/>
    </location>
</feature>
<feature type="domain" description="DUF7134" evidence="13">
    <location>
        <begin position="59"/>
        <end position="189"/>
    </location>
</feature>
<feature type="transmembrane region" description="Helical" evidence="10">
    <location>
        <begin position="65"/>
        <end position="85"/>
    </location>
</feature>
<evidence type="ECO:0000259" key="11">
    <source>
        <dbReference type="Pfam" id="PF02518"/>
    </source>
</evidence>
<feature type="transmembrane region" description="Helical" evidence="10">
    <location>
        <begin position="636"/>
        <end position="658"/>
    </location>
</feature>
<feature type="transmembrane region" description="Helical" evidence="10">
    <location>
        <begin position="125"/>
        <end position="143"/>
    </location>
</feature>
<proteinExistence type="predicted"/>
<feature type="transmembrane region" description="Helical" evidence="10">
    <location>
        <begin position="571"/>
        <end position="590"/>
    </location>
</feature>
<dbReference type="Proteomes" id="UP000240228">
    <property type="component" value="Unassembled WGS sequence"/>
</dbReference>
<feature type="transmembrane region" description="Helical" evidence="10">
    <location>
        <begin position="716"/>
        <end position="742"/>
    </location>
</feature>
<dbReference type="GO" id="GO:0016020">
    <property type="term" value="C:membrane"/>
    <property type="evidence" value="ECO:0007669"/>
    <property type="project" value="InterPro"/>
</dbReference>
<dbReference type="Pfam" id="PF07730">
    <property type="entry name" value="HisKA_3"/>
    <property type="match status" value="1"/>
</dbReference>
<keyword evidence="10" id="KW-1133">Transmembrane helix</keyword>
<evidence type="ECO:0000256" key="1">
    <source>
        <dbReference type="ARBA" id="ARBA00000085"/>
    </source>
</evidence>
<evidence type="ECO:0000259" key="12">
    <source>
        <dbReference type="Pfam" id="PF07730"/>
    </source>
</evidence>
<evidence type="ECO:0000256" key="2">
    <source>
        <dbReference type="ARBA" id="ARBA00012438"/>
    </source>
</evidence>
<dbReference type="InterPro" id="IPR036890">
    <property type="entry name" value="HATPase_C_sf"/>
</dbReference>
<keyword evidence="5" id="KW-0547">Nucleotide-binding</keyword>
<evidence type="ECO:0000256" key="4">
    <source>
        <dbReference type="ARBA" id="ARBA00022679"/>
    </source>
</evidence>
<feature type="domain" description="Signal transduction histidine kinase subgroup 3 dimerisation and phosphoacceptor" evidence="12">
    <location>
        <begin position="292"/>
        <end position="355"/>
    </location>
</feature>
<dbReference type="EMBL" id="NWTX01000002">
    <property type="protein sequence ID" value="PST47096.1"/>
    <property type="molecule type" value="Genomic_DNA"/>
</dbReference>
<accession>A0A2T3GC83</accession>
<keyword evidence="3" id="KW-0597">Phosphoprotein</keyword>
<feature type="domain" description="DUF7134" evidence="13">
    <location>
        <begin position="564"/>
        <end position="696"/>
    </location>
</feature>
<dbReference type="Gene3D" id="1.20.5.1930">
    <property type="match status" value="2"/>
</dbReference>
<feature type="transmembrane region" description="Helical" evidence="10">
    <location>
        <begin position="239"/>
        <end position="259"/>
    </location>
</feature>
<dbReference type="GO" id="GO:0046983">
    <property type="term" value="F:protein dimerization activity"/>
    <property type="evidence" value="ECO:0007669"/>
    <property type="project" value="InterPro"/>
</dbReference>
<dbReference type="CDD" id="cd16917">
    <property type="entry name" value="HATPase_UhpB-NarQ-NarX-like"/>
    <property type="match status" value="1"/>
</dbReference>
<evidence type="ECO:0000256" key="5">
    <source>
        <dbReference type="ARBA" id="ARBA00022741"/>
    </source>
</evidence>
<keyword evidence="4" id="KW-0808">Transferase</keyword>
<feature type="transmembrane region" description="Helical" evidence="10">
    <location>
        <begin position="97"/>
        <end position="118"/>
    </location>
</feature>
<dbReference type="PANTHER" id="PTHR24421:SF10">
    <property type="entry name" value="NITRATE_NITRITE SENSOR PROTEIN NARQ"/>
    <property type="match status" value="1"/>
</dbReference>
<evidence type="ECO:0000256" key="8">
    <source>
        <dbReference type="ARBA" id="ARBA00023012"/>
    </source>
</evidence>
<evidence type="ECO:0000256" key="6">
    <source>
        <dbReference type="ARBA" id="ARBA00022777"/>
    </source>
</evidence>
<evidence type="ECO:0000256" key="3">
    <source>
        <dbReference type="ARBA" id="ARBA00022553"/>
    </source>
</evidence>
<dbReference type="InterPro" id="IPR050482">
    <property type="entry name" value="Sensor_HK_TwoCompSys"/>
</dbReference>
<dbReference type="GO" id="GO:0005524">
    <property type="term" value="F:ATP binding"/>
    <property type="evidence" value="ECO:0007669"/>
    <property type="project" value="UniProtKB-KW"/>
</dbReference>
<keyword evidence="10" id="KW-0472">Membrane</keyword>
<dbReference type="Pfam" id="PF02518">
    <property type="entry name" value="HATPase_c"/>
    <property type="match status" value="1"/>
</dbReference>
<keyword evidence="8" id="KW-0902">Two-component regulatory system</keyword>
<dbReference type="InterPro" id="IPR003594">
    <property type="entry name" value="HATPase_dom"/>
</dbReference>
<feature type="region of interest" description="Disordered" evidence="9">
    <location>
        <begin position="847"/>
        <end position="879"/>
    </location>
</feature>
<comment type="catalytic activity">
    <reaction evidence="1">
        <text>ATP + protein L-histidine = ADP + protein N-phospho-L-histidine.</text>
        <dbReference type="EC" id="2.7.13.3"/>
    </reaction>
</comment>
<reference evidence="15" key="1">
    <citation type="submission" date="2017-09" db="EMBL/GenBank/DDBJ databases">
        <authorList>
            <person name="Sela D.A."/>
            <person name="Albert K."/>
        </authorList>
    </citation>
    <scope>NUCLEOTIDE SEQUENCE [LARGE SCALE GENOMIC DNA]</scope>
    <source>
        <strain evidence="15">UMA51805</strain>
    </source>
</reference>
<gene>
    <name evidence="14" type="ORF">CPA40_01875</name>
</gene>